<dbReference type="EC" id="2.1.1.-" evidence="8"/>
<dbReference type="GO" id="GO:0005737">
    <property type="term" value="C:cytoplasm"/>
    <property type="evidence" value="ECO:0007669"/>
    <property type="project" value="TreeGrafter"/>
</dbReference>
<evidence type="ECO:0000256" key="2">
    <source>
        <dbReference type="ARBA" id="ARBA00022603"/>
    </source>
</evidence>
<dbReference type="GO" id="GO:0009307">
    <property type="term" value="P:DNA restriction-modification system"/>
    <property type="evidence" value="ECO:0007669"/>
    <property type="project" value="UniProtKB-KW"/>
</dbReference>
<evidence type="ECO:0000256" key="1">
    <source>
        <dbReference type="ARBA" id="ARBA00010203"/>
    </source>
</evidence>
<dbReference type="InterPro" id="IPR017985">
    <property type="entry name" value="MeTrfase_CN4_CS"/>
</dbReference>
<dbReference type="Proteomes" id="UP000479773">
    <property type="component" value="Unassembled WGS sequence"/>
</dbReference>
<dbReference type="GO" id="GO:0008170">
    <property type="term" value="F:N-methyltransferase activity"/>
    <property type="evidence" value="ECO:0007669"/>
    <property type="project" value="InterPro"/>
</dbReference>
<comment type="caution">
    <text evidence="10">The sequence shown here is derived from an EMBL/GenBank/DDBJ whole genome shotgun (WGS) entry which is preliminary data.</text>
</comment>
<evidence type="ECO:0000256" key="3">
    <source>
        <dbReference type="ARBA" id="ARBA00022679"/>
    </source>
</evidence>
<comment type="catalytic activity">
    <reaction evidence="7">
        <text>a 2'-deoxycytidine in DNA + S-adenosyl-L-methionine = an N(4)-methyl-2'-deoxycytidine in DNA + S-adenosyl-L-homocysteine + H(+)</text>
        <dbReference type="Rhea" id="RHEA:16857"/>
        <dbReference type="Rhea" id="RHEA-COMP:11369"/>
        <dbReference type="Rhea" id="RHEA-COMP:13674"/>
        <dbReference type="ChEBI" id="CHEBI:15378"/>
        <dbReference type="ChEBI" id="CHEBI:57856"/>
        <dbReference type="ChEBI" id="CHEBI:59789"/>
        <dbReference type="ChEBI" id="CHEBI:85452"/>
        <dbReference type="ChEBI" id="CHEBI:137933"/>
        <dbReference type="EC" id="2.1.1.113"/>
    </reaction>
</comment>
<keyword evidence="3 10" id="KW-0808">Transferase</keyword>
<dbReference type="PANTHER" id="PTHR13370:SF3">
    <property type="entry name" value="TRNA (GUANINE(10)-N2)-METHYLTRANSFERASE HOMOLOG"/>
    <property type="match status" value="1"/>
</dbReference>
<dbReference type="GO" id="GO:0032259">
    <property type="term" value="P:methylation"/>
    <property type="evidence" value="ECO:0007669"/>
    <property type="project" value="UniProtKB-KW"/>
</dbReference>
<dbReference type="InterPro" id="IPR002941">
    <property type="entry name" value="DNA_methylase_N4/N6"/>
</dbReference>
<dbReference type="Pfam" id="PF01555">
    <property type="entry name" value="N6_N4_Mtase"/>
    <property type="match status" value="1"/>
</dbReference>
<dbReference type="Gene3D" id="3.40.50.150">
    <property type="entry name" value="Vaccinia Virus protein VP39"/>
    <property type="match status" value="1"/>
</dbReference>
<organism evidence="10 11">
    <name type="scientific">Bacteroides fragilis</name>
    <dbReference type="NCBI Taxonomy" id="817"/>
    <lineage>
        <taxon>Bacteria</taxon>
        <taxon>Pseudomonadati</taxon>
        <taxon>Bacteroidota</taxon>
        <taxon>Bacteroidia</taxon>
        <taxon>Bacteroidales</taxon>
        <taxon>Bacteroidaceae</taxon>
        <taxon>Bacteroides</taxon>
    </lineage>
</organism>
<evidence type="ECO:0000256" key="8">
    <source>
        <dbReference type="RuleBase" id="RU362026"/>
    </source>
</evidence>
<protein>
    <recommendedName>
        <fullName evidence="8">Methyltransferase</fullName>
        <ecNumber evidence="8">2.1.1.-</ecNumber>
    </recommendedName>
</protein>
<keyword evidence="5" id="KW-0680">Restriction system</keyword>
<accession>A0A5M5Q0Q2</accession>
<dbReference type="PANTHER" id="PTHR13370">
    <property type="entry name" value="RNA METHYLASE-RELATED"/>
    <property type="match status" value="1"/>
</dbReference>
<evidence type="ECO:0000259" key="9">
    <source>
        <dbReference type="Pfam" id="PF01555"/>
    </source>
</evidence>
<dbReference type="EMBL" id="VWEQ01000004">
    <property type="protein sequence ID" value="KAA4754657.1"/>
    <property type="molecule type" value="Genomic_DNA"/>
</dbReference>
<dbReference type="SUPFAM" id="SSF53335">
    <property type="entry name" value="S-adenosyl-L-methionine-dependent methyltransferases"/>
    <property type="match status" value="1"/>
</dbReference>
<dbReference type="PRINTS" id="PR00508">
    <property type="entry name" value="S21N4MTFRASE"/>
</dbReference>
<keyword evidence="6" id="KW-0238">DNA-binding</keyword>
<evidence type="ECO:0000256" key="6">
    <source>
        <dbReference type="ARBA" id="ARBA00023125"/>
    </source>
</evidence>
<dbReference type="GO" id="GO:0003677">
    <property type="term" value="F:DNA binding"/>
    <property type="evidence" value="ECO:0007669"/>
    <property type="project" value="UniProtKB-KW"/>
</dbReference>
<proteinExistence type="inferred from homology"/>
<comment type="similarity">
    <text evidence="1">Belongs to the N(4)/N(6)-methyltransferase family. N(4) subfamily.</text>
</comment>
<sequence length="327" mass="37794">MINLQEMSYGFTWIWLKLMMQKTYNNTFKKKEYIKMTKIEIDNFYVGRCEEVMKGIDSESIDMVLTSPPYADQRSYGIKNSKIKPDGYVEWFKPMAHQIYRVLKNNGSFILNINDKVVDGFQHLYVLKLVIYLCEELNFHLVRDYIWYNPATPPNVYSRGGYGRTKKSHEYCFWFSKSSEWKFNLDAVRKPYCGDMTKYLNGEGKGERKDNTRPSTHNFNCGKQWTNHGGSDPGSVIEIANTSSNDVFINLCKERGITHPARFPIKLADFFIMSGTIKGDVVLDPFSGSGTTCVSAKNNGRHWIGIDANKDYCELAKLRIELTNEQQ</sequence>
<keyword evidence="2 10" id="KW-0489">Methyltransferase</keyword>
<feature type="domain" description="DNA methylase N-4/N-6" evidence="9">
    <location>
        <begin position="61"/>
        <end position="317"/>
    </location>
</feature>
<evidence type="ECO:0000256" key="4">
    <source>
        <dbReference type="ARBA" id="ARBA00022691"/>
    </source>
</evidence>
<dbReference type="GO" id="GO:0015667">
    <property type="term" value="F:site-specific DNA-methyltransferase (cytosine-N4-specific) activity"/>
    <property type="evidence" value="ECO:0007669"/>
    <property type="project" value="UniProtKB-EC"/>
</dbReference>
<dbReference type="InterPro" id="IPR029063">
    <property type="entry name" value="SAM-dependent_MTases_sf"/>
</dbReference>
<gene>
    <name evidence="10" type="ORF">F3B44_06180</name>
</gene>
<reference evidence="10 11" key="1">
    <citation type="journal article" date="2019" name="Nat. Med.">
        <title>A library of human gut bacterial isolates paired with longitudinal multiomics data enables mechanistic microbiome research.</title>
        <authorList>
            <person name="Poyet M."/>
            <person name="Groussin M."/>
            <person name="Gibbons S.M."/>
            <person name="Avila-Pacheco J."/>
            <person name="Jiang X."/>
            <person name="Kearney S.M."/>
            <person name="Perrotta A.R."/>
            <person name="Berdy B."/>
            <person name="Zhao S."/>
            <person name="Lieberman T.D."/>
            <person name="Swanson P.K."/>
            <person name="Smith M."/>
            <person name="Roesemann S."/>
            <person name="Alexander J.E."/>
            <person name="Rich S.A."/>
            <person name="Livny J."/>
            <person name="Vlamakis H."/>
            <person name="Clish C."/>
            <person name="Bullock K."/>
            <person name="Deik A."/>
            <person name="Scott J."/>
            <person name="Pierce K.A."/>
            <person name="Xavier R.J."/>
            <person name="Alm E.J."/>
        </authorList>
    </citation>
    <scope>NUCLEOTIDE SEQUENCE [LARGE SCALE GENOMIC DNA]</scope>
    <source>
        <strain evidence="10 11">BIOML-A106</strain>
    </source>
</reference>
<keyword evidence="4" id="KW-0949">S-adenosyl-L-methionine</keyword>
<evidence type="ECO:0000256" key="5">
    <source>
        <dbReference type="ARBA" id="ARBA00022747"/>
    </source>
</evidence>
<dbReference type="InterPro" id="IPR001091">
    <property type="entry name" value="RM_Methyltransferase"/>
</dbReference>
<dbReference type="AlphaFoldDB" id="A0A5M5Q0Q2"/>
<evidence type="ECO:0000256" key="7">
    <source>
        <dbReference type="ARBA" id="ARBA00049120"/>
    </source>
</evidence>
<evidence type="ECO:0000313" key="10">
    <source>
        <dbReference type="EMBL" id="KAA4754657.1"/>
    </source>
</evidence>
<dbReference type="PROSITE" id="PS00093">
    <property type="entry name" value="N4_MTASE"/>
    <property type="match status" value="1"/>
</dbReference>
<evidence type="ECO:0000313" key="11">
    <source>
        <dbReference type="Proteomes" id="UP000479773"/>
    </source>
</evidence>
<name>A0A5M5Q0Q2_BACFG</name>